<keyword evidence="1" id="KW-0175">Coiled coil</keyword>
<reference evidence="3 4" key="2">
    <citation type="journal article" date="2016" name="Genome Announc.">
        <title>Draft Genome Sequence of Zhouia amylolytica AD3, Isolated from Tidal Flat Sediment.</title>
        <authorList>
            <person name="Jia B."/>
            <person name="Jin H.M."/>
            <person name="Lee H.J."/>
            <person name="Jeon C.O."/>
        </authorList>
    </citation>
    <scope>NUCLEOTIDE SEQUENCE [LARGE SCALE GENOMIC DNA]</scope>
    <source>
        <strain evidence="3 4">AD3</strain>
    </source>
</reference>
<feature type="transmembrane region" description="Helical" evidence="2">
    <location>
        <begin position="12"/>
        <end position="30"/>
    </location>
</feature>
<dbReference type="RefSeq" id="WP_139226716.1">
    <property type="nucleotide sequence ID" value="NZ_AYXY01000019.1"/>
</dbReference>
<keyword evidence="4" id="KW-1185">Reference proteome</keyword>
<dbReference type="NCBIfam" id="NF047558">
    <property type="entry name" value="TPR_END_plus"/>
    <property type="match status" value="1"/>
</dbReference>
<sequence>MMQIIKSNSIRYSKGLYFIIMMLIGFSMQAQKKDSIQIIEEPLYKPFIERYILDELKNLRNDQAELKKLTVEKIANSELNSADRAIRYTTDTTTNIFYIITIAASILVIIGWRSLTDIKRKVESLTEQKIEQVTAEYEKRLTELENDLILKSKELINTQEKLTITNQIQSLWRRASIEEKSDEKIHIYDQILEVAPNNVEAMTHKADSLLDIGEIRWANSLANQAIDIDSRYYLAYWQRACSNAMLGNTTDAIKDIDRAVKLTELTKEDLLNEDMFTSLHKHSKFNQLLKKLQG</sequence>
<dbReference type="InterPro" id="IPR011990">
    <property type="entry name" value="TPR-like_helical_dom_sf"/>
</dbReference>
<keyword evidence="2" id="KW-0812">Transmembrane</keyword>
<organism evidence="3 4">
    <name type="scientific">Zhouia amylolytica AD3</name>
    <dbReference type="NCBI Taxonomy" id="1286632"/>
    <lineage>
        <taxon>Bacteria</taxon>
        <taxon>Pseudomonadati</taxon>
        <taxon>Bacteroidota</taxon>
        <taxon>Flavobacteriia</taxon>
        <taxon>Flavobacteriales</taxon>
        <taxon>Flavobacteriaceae</taxon>
        <taxon>Zhouia</taxon>
    </lineage>
</organism>
<dbReference type="AlphaFoldDB" id="W2UN32"/>
<keyword evidence="2" id="KW-1133">Transmembrane helix</keyword>
<evidence type="ECO:0000313" key="3">
    <source>
        <dbReference type="EMBL" id="ETN95580.1"/>
    </source>
</evidence>
<feature type="transmembrane region" description="Helical" evidence="2">
    <location>
        <begin position="96"/>
        <end position="115"/>
    </location>
</feature>
<evidence type="ECO:0000256" key="2">
    <source>
        <dbReference type="SAM" id="Phobius"/>
    </source>
</evidence>
<comment type="caution">
    <text evidence="3">The sequence shown here is derived from an EMBL/GenBank/DDBJ whole genome shotgun (WGS) entry which is preliminary data.</text>
</comment>
<dbReference type="PATRIC" id="fig|1286632.3.peg.1294"/>
<evidence type="ECO:0000256" key="1">
    <source>
        <dbReference type="SAM" id="Coils"/>
    </source>
</evidence>
<name>W2UN32_9FLAO</name>
<dbReference type="SUPFAM" id="SSF48452">
    <property type="entry name" value="TPR-like"/>
    <property type="match status" value="1"/>
</dbReference>
<keyword evidence="2" id="KW-0472">Membrane</keyword>
<protein>
    <submittedName>
        <fullName evidence="3">Uncharacterized protein</fullName>
    </submittedName>
</protein>
<gene>
    <name evidence="3" type="ORF">P278_13020</name>
</gene>
<dbReference type="eggNOG" id="COG0457">
    <property type="taxonomic scope" value="Bacteria"/>
</dbReference>
<dbReference type="Proteomes" id="UP000018850">
    <property type="component" value="Unassembled WGS sequence"/>
</dbReference>
<dbReference type="STRING" id="376730.SAMN04487906_2677"/>
<dbReference type="EMBL" id="AYXY01000019">
    <property type="protein sequence ID" value="ETN95580.1"/>
    <property type="molecule type" value="Genomic_DNA"/>
</dbReference>
<feature type="coiled-coil region" evidence="1">
    <location>
        <begin position="127"/>
        <end position="161"/>
    </location>
</feature>
<dbReference type="Gene3D" id="1.25.40.10">
    <property type="entry name" value="Tetratricopeptide repeat domain"/>
    <property type="match status" value="1"/>
</dbReference>
<proteinExistence type="predicted"/>
<evidence type="ECO:0000313" key="4">
    <source>
        <dbReference type="Proteomes" id="UP000018850"/>
    </source>
</evidence>
<accession>W2UN32</accession>
<reference evidence="4" key="1">
    <citation type="submission" date="2013-11" db="EMBL/GenBank/DDBJ databases">
        <title>Draft genome sequence from a member of Zhouia, isolated tidal flat.</title>
        <authorList>
            <person name="Jin H."/>
            <person name="Jeon C.O."/>
        </authorList>
    </citation>
    <scope>NUCLEOTIDE SEQUENCE [LARGE SCALE GENOMIC DNA]</scope>
    <source>
        <strain evidence="4">AD3</strain>
    </source>
</reference>